<reference evidence="1 2" key="1">
    <citation type="journal article" date="2009" name="PLoS Genet.">
        <title>Genomic analysis of the basal lineage fungus Rhizopus oryzae reveals a whole-genome duplication.</title>
        <authorList>
            <person name="Ma L.-J."/>
            <person name="Ibrahim A.S."/>
            <person name="Skory C."/>
            <person name="Grabherr M.G."/>
            <person name="Burger G."/>
            <person name="Butler M."/>
            <person name="Elias M."/>
            <person name="Idnurm A."/>
            <person name="Lang B.F."/>
            <person name="Sone T."/>
            <person name="Abe A."/>
            <person name="Calvo S.E."/>
            <person name="Corrochano L.M."/>
            <person name="Engels R."/>
            <person name="Fu J."/>
            <person name="Hansberg W."/>
            <person name="Kim J.-M."/>
            <person name="Kodira C.D."/>
            <person name="Koehrsen M.J."/>
            <person name="Liu B."/>
            <person name="Miranda-Saavedra D."/>
            <person name="O'Leary S."/>
            <person name="Ortiz-Castellanos L."/>
            <person name="Poulter R."/>
            <person name="Rodriguez-Romero J."/>
            <person name="Ruiz-Herrera J."/>
            <person name="Shen Y.-Q."/>
            <person name="Zeng Q."/>
            <person name="Galagan J."/>
            <person name="Birren B.W."/>
            <person name="Cuomo C.A."/>
            <person name="Wickes B.L."/>
        </authorList>
    </citation>
    <scope>NUCLEOTIDE SEQUENCE [LARGE SCALE GENOMIC DNA]</scope>
    <source>
        <strain evidence="2">RA 99-880 / ATCC MYA-4621 / FGSC 9543 / NRRL 43880</strain>
    </source>
</reference>
<evidence type="ECO:0000313" key="2">
    <source>
        <dbReference type="Proteomes" id="UP000009138"/>
    </source>
</evidence>
<dbReference type="EMBL" id="CH476741">
    <property type="protein sequence ID" value="EIE87346.1"/>
    <property type="molecule type" value="Genomic_DNA"/>
</dbReference>
<dbReference type="AlphaFoldDB" id="I1CFW6"/>
<dbReference type="RefSeq" id="XP_067522742.1">
    <property type="nucleotide sequence ID" value="XM_067666641.1"/>
</dbReference>
<accession>I1CFW6</accession>
<dbReference type="VEuPathDB" id="FungiDB:RO3G_12057"/>
<dbReference type="InParanoid" id="I1CFW6"/>
<name>I1CFW6_RHIO9</name>
<protein>
    <submittedName>
        <fullName evidence="1">Uncharacterized protein</fullName>
    </submittedName>
</protein>
<sequence length="108" mass="12821">MKLGLELLYYLMDKRLNYEEMVMKEAERRSEKSERISVGDEVMMKKHLKKDKLDSSFKNRLFTVVNQYHRNTYVLVNNQGVKLKRAVNGAHLKKSVRREDTTPKLFNA</sequence>
<dbReference type="OrthoDB" id="2286273at2759"/>
<dbReference type="OMA" id="NTFIWAR"/>
<dbReference type="GeneID" id="93619022"/>
<keyword evidence="2" id="KW-1185">Reference proteome</keyword>
<dbReference type="Proteomes" id="UP000009138">
    <property type="component" value="Unassembled WGS sequence"/>
</dbReference>
<proteinExistence type="predicted"/>
<organism evidence="1 2">
    <name type="scientific">Rhizopus delemar (strain RA 99-880 / ATCC MYA-4621 / FGSC 9543 / NRRL 43880)</name>
    <name type="common">Mucormycosis agent</name>
    <name type="synonym">Rhizopus arrhizus var. delemar</name>
    <dbReference type="NCBI Taxonomy" id="246409"/>
    <lineage>
        <taxon>Eukaryota</taxon>
        <taxon>Fungi</taxon>
        <taxon>Fungi incertae sedis</taxon>
        <taxon>Mucoromycota</taxon>
        <taxon>Mucoromycotina</taxon>
        <taxon>Mucoromycetes</taxon>
        <taxon>Mucorales</taxon>
        <taxon>Mucorineae</taxon>
        <taxon>Rhizopodaceae</taxon>
        <taxon>Rhizopus</taxon>
    </lineage>
</organism>
<gene>
    <name evidence="1" type="ORF">RO3G_12057</name>
</gene>
<evidence type="ECO:0000313" key="1">
    <source>
        <dbReference type="EMBL" id="EIE87346.1"/>
    </source>
</evidence>